<dbReference type="RefSeq" id="WP_210667627.1">
    <property type="nucleotide sequence ID" value="NZ_JAGFBV010000031.1"/>
</dbReference>
<reference evidence="1 2" key="1">
    <citation type="submission" date="2021-03" db="EMBL/GenBank/DDBJ databases">
        <title>Flavobacterium Flabelliformis Sp. Nov. And Flavobacterium Geliluteum Sp. Nov., Two Novel Multidrug Resistant Psychrophilic Species Isolated From Antarctica.</title>
        <authorList>
            <person name="Kralova S."/>
            <person name="Busse H.J."/>
            <person name="Bezdicek M."/>
            <person name="Nykrynova M."/>
            <person name="Kroupova E."/>
            <person name="Krsek D."/>
            <person name="Sedlacek I."/>
        </authorList>
    </citation>
    <scope>NUCLEOTIDE SEQUENCE [LARGE SCALE GENOMIC DNA]</scope>
    <source>
        <strain evidence="1 2">P7388</strain>
    </source>
</reference>
<name>A0A940X7C0_9FLAO</name>
<keyword evidence="2" id="KW-1185">Reference proteome</keyword>
<protein>
    <submittedName>
        <fullName evidence="1">Uncharacterized protein</fullName>
    </submittedName>
</protein>
<sequence>MSIPKHIQLKISLFIPQYQELKFNNSMEYFEWLKRTSKTEILFKDSGQDLLKFHVAESGEIIDTDIPSLGNIYNGALLLDDPELILSGDTIRIWIPQFNEVSAIKYEVVKVNRKSNDNN</sequence>
<accession>A0A940X7C0</accession>
<gene>
    <name evidence="1" type="ORF">J3495_16375</name>
</gene>
<organism evidence="1 2">
    <name type="scientific">Flavobacterium geliluteum</name>
    <dbReference type="NCBI Taxonomy" id="2816120"/>
    <lineage>
        <taxon>Bacteria</taxon>
        <taxon>Pseudomonadati</taxon>
        <taxon>Bacteroidota</taxon>
        <taxon>Flavobacteriia</taxon>
        <taxon>Flavobacteriales</taxon>
        <taxon>Flavobacteriaceae</taxon>
        <taxon>Flavobacterium</taxon>
    </lineage>
</organism>
<dbReference type="Proteomes" id="UP000675047">
    <property type="component" value="Unassembled WGS sequence"/>
</dbReference>
<proteinExistence type="predicted"/>
<evidence type="ECO:0000313" key="1">
    <source>
        <dbReference type="EMBL" id="MBP4139653.1"/>
    </source>
</evidence>
<evidence type="ECO:0000313" key="2">
    <source>
        <dbReference type="Proteomes" id="UP000675047"/>
    </source>
</evidence>
<dbReference type="EMBL" id="JAGFBV010000031">
    <property type="protein sequence ID" value="MBP4139653.1"/>
    <property type="molecule type" value="Genomic_DNA"/>
</dbReference>
<comment type="caution">
    <text evidence="1">The sequence shown here is derived from an EMBL/GenBank/DDBJ whole genome shotgun (WGS) entry which is preliminary data.</text>
</comment>
<dbReference type="AlphaFoldDB" id="A0A940X7C0"/>